<dbReference type="Proteomes" id="UP000242474">
    <property type="component" value="Unassembled WGS sequence"/>
</dbReference>
<organism evidence="1 2">
    <name type="scientific">Coemansia reversa (strain ATCC 12441 / NRRL 1564)</name>
    <dbReference type="NCBI Taxonomy" id="763665"/>
    <lineage>
        <taxon>Eukaryota</taxon>
        <taxon>Fungi</taxon>
        <taxon>Fungi incertae sedis</taxon>
        <taxon>Zoopagomycota</taxon>
        <taxon>Kickxellomycotina</taxon>
        <taxon>Kickxellomycetes</taxon>
        <taxon>Kickxellales</taxon>
        <taxon>Kickxellaceae</taxon>
        <taxon>Coemansia</taxon>
    </lineage>
</organism>
<dbReference type="OrthoDB" id="5570647at2759"/>
<dbReference type="EMBL" id="KZ303492">
    <property type="protein sequence ID" value="PIA17872.1"/>
    <property type="molecule type" value="Genomic_DNA"/>
</dbReference>
<dbReference type="AlphaFoldDB" id="A0A2G5BFW5"/>
<evidence type="ECO:0000313" key="1">
    <source>
        <dbReference type="EMBL" id="PIA17872.1"/>
    </source>
</evidence>
<proteinExistence type="predicted"/>
<gene>
    <name evidence="1" type="ORF">COEREDRAFT_85756</name>
</gene>
<accession>A0A2G5BFW5</accession>
<name>A0A2G5BFW5_COERN</name>
<sequence>MATDLRRAFVDYCGAADCPEKREAAQIELTEQLDRLQQHCHSAHECAKGFPEIGPLLTTIAHSRAVARCSRLTGTVIDTAAAYSKIQNTGTYANQRAARWFSQVVEWLIAAANGSGHGRICKIPGYVVVADQVAGQRYALQQLVALMAEKRGTWDMAKRERVWDQAFMLCCGSQEARFFEYMLPALDDCGWARLESHRLIQDHAMELATMLPISATLRHRRGGCLAFYFWWHWQCRLWERLEAVRAQLILHLLSGGQKSAGVRRIFGAVLADEVLARQMLRDIACLVLATRDHRLVEMWKRIFRDSNFSGSRMLKNVSGPGAVYSSSQKMRVGLKDLYCASAHSQWMGPPGVNRAG</sequence>
<evidence type="ECO:0000313" key="2">
    <source>
        <dbReference type="Proteomes" id="UP000242474"/>
    </source>
</evidence>
<protein>
    <submittedName>
        <fullName evidence="1">Uncharacterized protein</fullName>
    </submittedName>
</protein>
<keyword evidence="2" id="KW-1185">Reference proteome</keyword>
<reference evidence="1 2" key="1">
    <citation type="journal article" date="2015" name="Genome Biol. Evol.">
        <title>Phylogenomic analyses indicate that early fungi evolved digesting cell walls of algal ancestors of land plants.</title>
        <authorList>
            <person name="Chang Y."/>
            <person name="Wang S."/>
            <person name="Sekimoto S."/>
            <person name="Aerts A.L."/>
            <person name="Choi C."/>
            <person name="Clum A."/>
            <person name="LaButti K.M."/>
            <person name="Lindquist E.A."/>
            <person name="Yee Ngan C."/>
            <person name="Ohm R.A."/>
            <person name="Salamov A.A."/>
            <person name="Grigoriev I.V."/>
            <person name="Spatafora J.W."/>
            <person name="Berbee M.L."/>
        </authorList>
    </citation>
    <scope>NUCLEOTIDE SEQUENCE [LARGE SCALE GENOMIC DNA]</scope>
    <source>
        <strain evidence="1 2">NRRL 1564</strain>
    </source>
</reference>